<organism evidence="2 3">
    <name type="scientific">Nosema bombycis (strain CQ1 / CVCC 102059)</name>
    <name type="common">Microsporidian parasite</name>
    <name type="synonym">Pebrine of silkworm</name>
    <dbReference type="NCBI Taxonomy" id="578461"/>
    <lineage>
        <taxon>Eukaryota</taxon>
        <taxon>Fungi</taxon>
        <taxon>Fungi incertae sedis</taxon>
        <taxon>Microsporidia</taxon>
        <taxon>Nosematidae</taxon>
        <taxon>Nosema</taxon>
    </lineage>
</organism>
<gene>
    <name evidence="2" type="ORF">NBO_508g0014</name>
</gene>
<dbReference type="VEuPathDB" id="MicrosporidiaDB:NBO_508g0014"/>
<dbReference type="HOGENOM" id="CLU_1855837_0_0_1"/>
<dbReference type="AlphaFoldDB" id="R0MH91"/>
<dbReference type="OrthoDB" id="2194592at2759"/>
<protein>
    <submittedName>
        <fullName evidence="2">Uncharacterized protein</fullName>
    </submittedName>
</protein>
<evidence type="ECO:0000313" key="3">
    <source>
        <dbReference type="Proteomes" id="UP000016927"/>
    </source>
</evidence>
<keyword evidence="1" id="KW-0472">Membrane</keyword>
<sequence length="138" mass="16346">MIDYSETVSECFRNYFKYFEFLFIMLVFSLLSSISAYILAPKHSLMITRTTTMPYTLSGIPQQRPYMEPVFIHRITREEKPEIMNFAINSDKKKEDHSQDPIPGYRRKFTNMFFNNSLVSIAFLSVSCMLFLLHWISN</sequence>
<keyword evidence="3" id="KW-1185">Reference proteome</keyword>
<evidence type="ECO:0000256" key="1">
    <source>
        <dbReference type="SAM" id="Phobius"/>
    </source>
</evidence>
<feature type="transmembrane region" description="Helical" evidence="1">
    <location>
        <begin position="21"/>
        <end position="40"/>
    </location>
</feature>
<dbReference type="Proteomes" id="UP000016927">
    <property type="component" value="Unassembled WGS sequence"/>
</dbReference>
<reference evidence="2 3" key="1">
    <citation type="journal article" date="2013" name="BMC Genomics">
        <title>Comparative genomics of parasitic silkworm microsporidia reveal an association between genome expansion and host adaptation.</title>
        <authorList>
            <person name="Pan G."/>
            <person name="Xu J."/>
            <person name="Li T."/>
            <person name="Xia Q."/>
            <person name="Liu S.L."/>
            <person name="Zhang G."/>
            <person name="Li S."/>
            <person name="Li C."/>
            <person name="Liu H."/>
            <person name="Yang L."/>
            <person name="Liu T."/>
            <person name="Zhang X."/>
            <person name="Wu Z."/>
            <person name="Fan W."/>
            <person name="Dang X."/>
            <person name="Xiang H."/>
            <person name="Tao M."/>
            <person name="Li Y."/>
            <person name="Hu J."/>
            <person name="Li Z."/>
            <person name="Lin L."/>
            <person name="Luo J."/>
            <person name="Geng L."/>
            <person name="Wang L."/>
            <person name="Long M."/>
            <person name="Wan Y."/>
            <person name="He N."/>
            <person name="Zhang Z."/>
            <person name="Lu C."/>
            <person name="Keeling P.J."/>
            <person name="Wang J."/>
            <person name="Xiang Z."/>
            <person name="Zhou Z."/>
        </authorList>
    </citation>
    <scope>NUCLEOTIDE SEQUENCE [LARGE SCALE GENOMIC DNA]</scope>
    <source>
        <strain evidence="3">CQ1 / CVCC 102059</strain>
    </source>
</reference>
<proteinExistence type="predicted"/>
<dbReference type="EMBL" id="KB909416">
    <property type="protein sequence ID" value="EOB12163.1"/>
    <property type="molecule type" value="Genomic_DNA"/>
</dbReference>
<evidence type="ECO:0000313" key="2">
    <source>
        <dbReference type="EMBL" id="EOB12163.1"/>
    </source>
</evidence>
<feature type="transmembrane region" description="Helical" evidence="1">
    <location>
        <begin position="113"/>
        <end position="136"/>
    </location>
</feature>
<keyword evidence="1" id="KW-0812">Transmembrane</keyword>
<keyword evidence="1" id="KW-1133">Transmembrane helix</keyword>
<dbReference type="OMA" id="PEIMNFA"/>
<name>R0MH91_NOSB1</name>
<accession>R0MH91</accession>